<dbReference type="RefSeq" id="WP_330108671.1">
    <property type="nucleotide sequence ID" value="NZ_JAZDQT010000002.1"/>
</dbReference>
<evidence type="ECO:0000313" key="3">
    <source>
        <dbReference type="Proteomes" id="UP001336835"/>
    </source>
</evidence>
<proteinExistence type="predicted"/>
<feature type="chain" id="PRO_5045962482" evidence="1">
    <location>
        <begin position="23"/>
        <end position="155"/>
    </location>
</feature>
<evidence type="ECO:0000313" key="2">
    <source>
        <dbReference type="EMBL" id="MEE1946370.1"/>
    </source>
</evidence>
<evidence type="ECO:0000256" key="1">
    <source>
        <dbReference type="SAM" id="SignalP"/>
    </source>
</evidence>
<dbReference type="Proteomes" id="UP001336835">
    <property type="component" value="Unassembled WGS sequence"/>
</dbReference>
<comment type="caution">
    <text evidence="2">The sequence shown here is derived from an EMBL/GenBank/DDBJ whole genome shotgun (WGS) entry which is preliminary data.</text>
</comment>
<keyword evidence="2" id="KW-0449">Lipoprotein</keyword>
<name>A0ABU7IA49_9SPHI</name>
<keyword evidence="3" id="KW-1185">Reference proteome</keyword>
<dbReference type="NCBIfam" id="TIGR03511">
    <property type="entry name" value="GldH_lipo"/>
    <property type="match status" value="1"/>
</dbReference>
<dbReference type="PROSITE" id="PS51257">
    <property type="entry name" value="PROKAR_LIPOPROTEIN"/>
    <property type="match status" value="1"/>
</dbReference>
<organism evidence="2 3">
    <name type="scientific">Pedobacter albus</name>
    <dbReference type="NCBI Taxonomy" id="3113905"/>
    <lineage>
        <taxon>Bacteria</taxon>
        <taxon>Pseudomonadati</taxon>
        <taxon>Bacteroidota</taxon>
        <taxon>Sphingobacteriia</taxon>
        <taxon>Sphingobacteriales</taxon>
        <taxon>Sphingobacteriaceae</taxon>
        <taxon>Pedobacter</taxon>
    </lineage>
</organism>
<reference evidence="2 3" key="1">
    <citation type="submission" date="2024-01" db="EMBL/GenBank/DDBJ databases">
        <title>Pedobacter sp. nov., isolated from fresh soil.</title>
        <authorList>
            <person name="Le N.T.T."/>
        </authorList>
    </citation>
    <scope>NUCLEOTIDE SEQUENCE [LARGE SCALE GENOMIC DNA]</scope>
    <source>
        <strain evidence="2 3">KR3-3</strain>
    </source>
</reference>
<gene>
    <name evidence="2" type="ORF">VRU48_14695</name>
</gene>
<dbReference type="Pfam" id="PF14109">
    <property type="entry name" value="GldH_lipo"/>
    <property type="match status" value="1"/>
</dbReference>
<dbReference type="EMBL" id="JAZDQT010000002">
    <property type="protein sequence ID" value="MEE1946370.1"/>
    <property type="molecule type" value="Genomic_DNA"/>
</dbReference>
<sequence length="155" mass="17640">MNKLNSVFLFLVALIMFSGCMSNEVLDVNQSIADNSWAYAKSLKATVEVKAANQPYQIRFRLRHTTDYRYANLYVMVHLKGNGLQKSTRYQFKLAKADGEWLGQGSGDIYTNTFPLLSNFRFPKAGKYEIEIEQNMRDNPLLGISDIGLSISKQQ</sequence>
<protein>
    <submittedName>
        <fullName evidence="2">Gliding motility lipoprotein GldH</fullName>
    </submittedName>
</protein>
<accession>A0ABU7IA49</accession>
<dbReference type="InterPro" id="IPR020018">
    <property type="entry name" value="Motility-assoc_lipoprot_GldH"/>
</dbReference>
<feature type="signal peptide" evidence="1">
    <location>
        <begin position="1"/>
        <end position="22"/>
    </location>
</feature>
<keyword evidence="1" id="KW-0732">Signal</keyword>